<evidence type="ECO:0000313" key="15">
    <source>
        <dbReference type="Proteomes" id="UP001432027"/>
    </source>
</evidence>
<comment type="catalytic activity">
    <reaction evidence="11">
        <text>L-seryl-[protein] + ATP = O-phospho-L-seryl-[protein] + ADP + H(+)</text>
        <dbReference type="Rhea" id="RHEA:17989"/>
        <dbReference type="Rhea" id="RHEA-COMP:9863"/>
        <dbReference type="Rhea" id="RHEA-COMP:11604"/>
        <dbReference type="ChEBI" id="CHEBI:15378"/>
        <dbReference type="ChEBI" id="CHEBI:29999"/>
        <dbReference type="ChEBI" id="CHEBI:30616"/>
        <dbReference type="ChEBI" id="CHEBI:83421"/>
        <dbReference type="ChEBI" id="CHEBI:456216"/>
        <dbReference type="EC" id="2.7.11.1"/>
    </reaction>
</comment>
<dbReference type="GO" id="GO:0051321">
    <property type="term" value="P:meiotic cell cycle"/>
    <property type="evidence" value="ECO:0007669"/>
    <property type="project" value="TreeGrafter"/>
</dbReference>
<dbReference type="Pfam" id="PF00069">
    <property type="entry name" value="Pkinase"/>
    <property type="match status" value="1"/>
</dbReference>
<evidence type="ECO:0000259" key="13">
    <source>
        <dbReference type="PROSITE" id="PS50011"/>
    </source>
</evidence>
<evidence type="ECO:0000256" key="12">
    <source>
        <dbReference type="SAM" id="MobiDB-lite"/>
    </source>
</evidence>
<keyword evidence="8" id="KW-0460">Magnesium</keyword>
<dbReference type="EMBL" id="BTSX01000001">
    <property type="protein sequence ID" value="GMS80696.1"/>
    <property type="molecule type" value="Genomic_DNA"/>
</dbReference>
<evidence type="ECO:0000256" key="3">
    <source>
        <dbReference type="ARBA" id="ARBA00022679"/>
    </source>
</evidence>
<dbReference type="InterPro" id="IPR000719">
    <property type="entry name" value="Prot_kinase_dom"/>
</dbReference>
<name>A0AAV5SBM0_9BILA</name>
<gene>
    <name evidence="14" type="ORF">PENTCL1PPCAC_2871</name>
</gene>
<dbReference type="Gene3D" id="1.10.510.10">
    <property type="entry name" value="Transferase(Phosphotransferase) domain 1"/>
    <property type="match status" value="1"/>
</dbReference>
<evidence type="ECO:0000256" key="5">
    <source>
        <dbReference type="ARBA" id="ARBA00022741"/>
    </source>
</evidence>
<comment type="caution">
    <text evidence="14">The sequence shown here is derived from an EMBL/GenBank/DDBJ whole genome shotgun (WGS) entry which is preliminary data.</text>
</comment>
<evidence type="ECO:0000256" key="1">
    <source>
        <dbReference type="ARBA" id="ARBA00012513"/>
    </source>
</evidence>
<evidence type="ECO:0000256" key="6">
    <source>
        <dbReference type="ARBA" id="ARBA00022777"/>
    </source>
</evidence>
<feature type="compositionally biased region" description="Basic and acidic residues" evidence="12">
    <location>
        <begin position="186"/>
        <end position="198"/>
    </location>
</feature>
<dbReference type="PANTHER" id="PTHR11042">
    <property type="entry name" value="EUKARYOTIC TRANSLATION INITIATION FACTOR 2-ALPHA KINASE EIF2-ALPHA KINASE -RELATED"/>
    <property type="match status" value="1"/>
</dbReference>
<dbReference type="SUPFAM" id="SSF56112">
    <property type="entry name" value="Protein kinase-like (PK-like)"/>
    <property type="match status" value="1"/>
</dbReference>
<dbReference type="PANTHER" id="PTHR11042:SF183">
    <property type="entry name" value="MEMBRANE-ASSOCIATED TYROSINE- AND THREONINE-SPECIFIC CDC2-INHIBITORY KINASE"/>
    <property type="match status" value="1"/>
</dbReference>
<protein>
    <recommendedName>
        <fullName evidence="1">non-specific serine/threonine protein kinase</fullName>
        <ecNumber evidence="1">2.7.11.1</ecNumber>
    </recommendedName>
</protein>
<accession>A0AAV5SBM0</accession>
<dbReference type="GO" id="GO:0110031">
    <property type="term" value="P:negative regulation of G2/MI transition of meiotic cell cycle"/>
    <property type="evidence" value="ECO:0007669"/>
    <property type="project" value="TreeGrafter"/>
</dbReference>
<dbReference type="InterPro" id="IPR011009">
    <property type="entry name" value="Kinase-like_dom_sf"/>
</dbReference>
<dbReference type="SMART" id="SM00220">
    <property type="entry name" value="S_TKc"/>
    <property type="match status" value="1"/>
</dbReference>
<keyword evidence="15" id="KW-1185">Reference proteome</keyword>
<sequence length="209" mass="23444">VKEVQSKCSSGKFAIKISKVDKLKVKTGLNYAKENLEEVRIHSSIPLHPNILRFYQAWKEEGHVYMQLELCQDSLDGYWRKENGLTQSDINSVLCDMLLALNHLSSLDIVHLDVKPDNILKTEEGRYKLADFSVAFNLKMDSWSEEFGDGKFAAPEIVNDHVTTKADIFSLGISLSQVTVPSDSPLTKDEWAGMKEDGTLPNRVAEGLS</sequence>
<evidence type="ECO:0000256" key="9">
    <source>
        <dbReference type="ARBA" id="ARBA00023306"/>
    </source>
</evidence>
<dbReference type="PROSITE" id="PS50011">
    <property type="entry name" value="PROTEIN_KINASE_DOM"/>
    <property type="match status" value="1"/>
</dbReference>
<keyword evidence="5" id="KW-0547">Nucleotide-binding</keyword>
<dbReference type="GO" id="GO:0005524">
    <property type="term" value="F:ATP binding"/>
    <property type="evidence" value="ECO:0007669"/>
    <property type="project" value="UniProtKB-KW"/>
</dbReference>
<evidence type="ECO:0000256" key="4">
    <source>
        <dbReference type="ARBA" id="ARBA00022723"/>
    </source>
</evidence>
<reference evidence="14" key="1">
    <citation type="submission" date="2023-10" db="EMBL/GenBank/DDBJ databases">
        <title>Genome assembly of Pristionchus species.</title>
        <authorList>
            <person name="Yoshida K."/>
            <person name="Sommer R.J."/>
        </authorList>
    </citation>
    <scope>NUCLEOTIDE SEQUENCE</scope>
    <source>
        <strain evidence="14">RS0144</strain>
    </source>
</reference>
<feature type="non-terminal residue" evidence="14">
    <location>
        <position position="1"/>
    </location>
</feature>
<evidence type="ECO:0000256" key="11">
    <source>
        <dbReference type="ARBA" id="ARBA00048679"/>
    </source>
</evidence>
<dbReference type="InterPro" id="IPR050339">
    <property type="entry name" value="CC_SR_Kinase"/>
</dbReference>
<evidence type="ECO:0000313" key="14">
    <source>
        <dbReference type="EMBL" id="GMS80696.1"/>
    </source>
</evidence>
<keyword evidence="6" id="KW-0418">Kinase</keyword>
<dbReference type="GO" id="GO:0004674">
    <property type="term" value="F:protein serine/threonine kinase activity"/>
    <property type="evidence" value="ECO:0007669"/>
    <property type="project" value="UniProtKB-KW"/>
</dbReference>
<feature type="domain" description="Protein kinase" evidence="13">
    <location>
        <begin position="1"/>
        <end position="209"/>
    </location>
</feature>
<evidence type="ECO:0000256" key="10">
    <source>
        <dbReference type="ARBA" id="ARBA00047899"/>
    </source>
</evidence>
<dbReference type="Proteomes" id="UP001432027">
    <property type="component" value="Unassembled WGS sequence"/>
</dbReference>
<keyword evidence="9" id="KW-0131">Cell cycle</keyword>
<feature type="non-terminal residue" evidence="14">
    <location>
        <position position="209"/>
    </location>
</feature>
<evidence type="ECO:0000256" key="8">
    <source>
        <dbReference type="ARBA" id="ARBA00022842"/>
    </source>
</evidence>
<dbReference type="GO" id="GO:0005737">
    <property type="term" value="C:cytoplasm"/>
    <property type="evidence" value="ECO:0007669"/>
    <property type="project" value="TreeGrafter"/>
</dbReference>
<organism evidence="14 15">
    <name type="scientific">Pristionchus entomophagus</name>
    <dbReference type="NCBI Taxonomy" id="358040"/>
    <lineage>
        <taxon>Eukaryota</taxon>
        <taxon>Metazoa</taxon>
        <taxon>Ecdysozoa</taxon>
        <taxon>Nematoda</taxon>
        <taxon>Chromadorea</taxon>
        <taxon>Rhabditida</taxon>
        <taxon>Rhabditina</taxon>
        <taxon>Diplogasteromorpha</taxon>
        <taxon>Diplogasteroidea</taxon>
        <taxon>Neodiplogasteridae</taxon>
        <taxon>Pristionchus</taxon>
    </lineage>
</organism>
<dbReference type="GO" id="GO:0005634">
    <property type="term" value="C:nucleus"/>
    <property type="evidence" value="ECO:0007669"/>
    <property type="project" value="TreeGrafter"/>
</dbReference>
<evidence type="ECO:0000256" key="7">
    <source>
        <dbReference type="ARBA" id="ARBA00022840"/>
    </source>
</evidence>
<keyword evidence="4" id="KW-0479">Metal-binding</keyword>
<keyword evidence="7" id="KW-0067">ATP-binding</keyword>
<dbReference type="AlphaFoldDB" id="A0AAV5SBM0"/>
<evidence type="ECO:0000256" key="2">
    <source>
        <dbReference type="ARBA" id="ARBA00022527"/>
    </source>
</evidence>
<proteinExistence type="predicted"/>
<feature type="region of interest" description="Disordered" evidence="12">
    <location>
        <begin position="186"/>
        <end position="209"/>
    </location>
</feature>
<keyword evidence="2" id="KW-0723">Serine/threonine-protein kinase</keyword>
<dbReference type="GO" id="GO:0046872">
    <property type="term" value="F:metal ion binding"/>
    <property type="evidence" value="ECO:0007669"/>
    <property type="project" value="UniProtKB-KW"/>
</dbReference>
<dbReference type="Gene3D" id="3.30.200.20">
    <property type="entry name" value="Phosphorylase Kinase, domain 1"/>
    <property type="match status" value="1"/>
</dbReference>
<dbReference type="EC" id="2.7.11.1" evidence="1"/>
<comment type="catalytic activity">
    <reaction evidence="10">
        <text>L-threonyl-[protein] + ATP = O-phospho-L-threonyl-[protein] + ADP + H(+)</text>
        <dbReference type="Rhea" id="RHEA:46608"/>
        <dbReference type="Rhea" id="RHEA-COMP:11060"/>
        <dbReference type="Rhea" id="RHEA-COMP:11605"/>
        <dbReference type="ChEBI" id="CHEBI:15378"/>
        <dbReference type="ChEBI" id="CHEBI:30013"/>
        <dbReference type="ChEBI" id="CHEBI:30616"/>
        <dbReference type="ChEBI" id="CHEBI:61977"/>
        <dbReference type="ChEBI" id="CHEBI:456216"/>
        <dbReference type="EC" id="2.7.11.1"/>
    </reaction>
</comment>
<keyword evidence="3" id="KW-0808">Transferase</keyword>